<keyword evidence="1" id="KW-0472">Membrane</keyword>
<comment type="caution">
    <text evidence="2">The sequence shown here is derived from an EMBL/GenBank/DDBJ whole genome shotgun (WGS) entry which is preliminary data.</text>
</comment>
<dbReference type="RefSeq" id="WP_163606598.1">
    <property type="nucleotide sequence ID" value="NZ_JAABOO010000002.1"/>
</dbReference>
<evidence type="ECO:0000313" key="3">
    <source>
        <dbReference type="Proteomes" id="UP000468581"/>
    </source>
</evidence>
<dbReference type="AlphaFoldDB" id="A0A6P0ULX6"/>
<protein>
    <submittedName>
        <fullName evidence="2">Uncharacterized protein</fullName>
    </submittedName>
</protein>
<name>A0A6P0ULX6_9FLAO</name>
<keyword evidence="3" id="KW-1185">Reference proteome</keyword>
<feature type="transmembrane region" description="Helical" evidence="1">
    <location>
        <begin position="20"/>
        <end position="39"/>
    </location>
</feature>
<dbReference type="Proteomes" id="UP000468581">
    <property type="component" value="Unassembled WGS sequence"/>
</dbReference>
<reference evidence="2 3" key="1">
    <citation type="submission" date="2020-01" db="EMBL/GenBank/DDBJ databases">
        <title>Leptobacterium flavescens.</title>
        <authorList>
            <person name="Wang G."/>
        </authorList>
    </citation>
    <scope>NUCLEOTIDE SEQUENCE [LARGE SCALE GENOMIC DNA]</scope>
    <source>
        <strain evidence="2 3">KCTC 22160</strain>
    </source>
</reference>
<accession>A0A6P0ULX6</accession>
<proteinExistence type="predicted"/>
<gene>
    <name evidence="2" type="ORF">GWK08_08950</name>
</gene>
<keyword evidence="1" id="KW-0812">Transmembrane</keyword>
<evidence type="ECO:0000256" key="1">
    <source>
        <dbReference type="SAM" id="Phobius"/>
    </source>
</evidence>
<keyword evidence="1" id="KW-1133">Transmembrane helix</keyword>
<sequence length="187" mass="21678">MVISDSDWYNFFYNLFFKTNWLPFATFVLAGVVAYTNYINSIRDRKVHIADKRQEWVNRFRELISEISSLYRNIRLSLRVGESATSTELRILISELNAKTSLVLLMFDADDPNRTELSGFFSNVFAILTRQSRQIVEGEGDDLTEEELRNLDQNLLQEEQNIIRVAGIVISEQRSKISTLDNSDILI</sequence>
<evidence type="ECO:0000313" key="2">
    <source>
        <dbReference type="EMBL" id="NER13562.1"/>
    </source>
</evidence>
<organism evidence="2 3">
    <name type="scientific">Leptobacterium flavescens</name>
    <dbReference type="NCBI Taxonomy" id="472055"/>
    <lineage>
        <taxon>Bacteria</taxon>
        <taxon>Pseudomonadati</taxon>
        <taxon>Bacteroidota</taxon>
        <taxon>Flavobacteriia</taxon>
        <taxon>Flavobacteriales</taxon>
        <taxon>Flavobacteriaceae</taxon>
        <taxon>Leptobacterium</taxon>
    </lineage>
</organism>
<dbReference type="EMBL" id="JAABOO010000002">
    <property type="protein sequence ID" value="NER13562.1"/>
    <property type="molecule type" value="Genomic_DNA"/>
</dbReference>